<keyword evidence="1" id="KW-0479">Metal-binding</keyword>
<reference evidence="5 6" key="1">
    <citation type="submission" date="2016-05" db="EMBL/GenBank/DDBJ databases">
        <title>A degradative enzymes factory behind the ericoid mycorrhizal symbiosis.</title>
        <authorList>
            <consortium name="DOE Joint Genome Institute"/>
            <person name="Martino E."/>
            <person name="Morin E."/>
            <person name="Grelet G."/>
            <person name="Kuo A."/>
            <person name="Kohler A."/>
            <person name="Daghino S."/>
            <person name="Barry K."/>
            <person name="Choi C."/>
            <person name="Cichocki N."/>
            <person name="Clum A."/>
            <person name="Copeland A."/>
            <person name="Hainaut M."/>
            <person name="Haridas S."/>
            <person name="Labutti K."/>
            <person name="Lindquist E."/>
            <person name="Lipzen A."/>
            <person name="Khouja H.-R."/>
            <person name="Murat C."/>
            <person name="Ohm R."/>
            <person name="Olson A."/>
            <person name="Spatafora J."/>
            <person name="Veneault-Fourrey C."/>
            <person name="Henrissat B."/>
            <person name="Grigoriev I."/>
            <person name="Martin F."/>
            <person name="Perotto S."/>
        </authorList>
    </citation>
    <scope>NUCLEOTIDE SEQUENCE [LARGE SCALE GENOMIC DNA]</scope>
    <source>
        <strain evidence="5 6">UAMH 7357</strain>
    </source>
</reference>
<keyword evidence="2" id="KW-0539">Nucleus</keyword>
<dbReference type="CDD" id="cd12148">
    <property type="entry name" value="fungal_TF_MHR"/>
    <property type="match status" value="1"/>
</dbReference>
<feature type="region of interest" description="Disordered" evidence="3">
    <location>
        <begin position="62"/>
        <end position="92"/>
    </location>
</feature>
<dbReference type="PANTHER" id="PTHR31668:SF28">
    <property type="entry name" value="ZN(II)2CYS6 TRANSCRIPTION FACTOR (EUROFUNG)"/>
    <property type="match status" value="1"/>
</dbReference>
<dbReference type="GO" id="GO:0006351">
    <property type="term" value="P:DNA-templated transcription"/>
    <property type="evidence" value="ECO:0007669"/>
    <property type="project" value="InterPro"/>
</dbReference>
<dbReference type="InterPro" id="IPR007219">
    <property type="entry name" value="XnlR_reg_dom"/>
</dbReference>
<dbReference type="SMART" id="SM00066">
    <property type="entry name" value="GAL4"/>
    <property type="match status" value="1"/>
</dbReference>
<sequence>MPGRSASVRKVVRQACDGCRIRKIKCTEIPPCAGCTAAGIQCTFKKVPRTRGPRTLRPRTVEQITQRQRQDAEQDGERPAHCGSSLDGDSTQSGLHTNASIASLVLRLCIFRLRLYPVWPIVAIEDVTTVLQKGGGDTLTYALANAVGAATMAQLKLDSLADSLADTASASSMESECHRAKAVDGKGRAASLDTVRIAFFLHVYHENLEPGGVSSLLYLREAITLAQIMGLHRESTYATLSPSEQEMRRRIVWLLFITERHLTLHRGVAMLHNLPVVLRCNTQFPSSDGEDESHVLSAFRKLVNLFWTFDQSGAFDILQDIDANRLDNGSAAVIHRSSLEVLQQRLQDMPIDWESSNDVQRADICVTRQWMRAVLWRISLLRNSGSDHVTSLSHPIQIAQEFLSVISKLPTAAIESHGPSIEFKIFEIASAVTDAMTNNSRAWTFPKHARDILNHLHRILTSCRGGNVVLSTMLRSKIAQIHDNQPLLLQPSSQFRDFIQLDRGGTPVAFSFELNGSSGPTSELPDSEQNEAEIFEVFGDGMGEPSLNCSEDQLQIASPAARLSWSSTGEGPSTILANSWDLYEQLQAIGGSFDGFETFDLCDPFTTNEDLVQNSVGRGFATSLPPSTGFRSTSLHGSA</sequence>
<name>A0A2J6Q4V2_9HELO</name>
<evidence type="ECO:0000259" key="4">
    <source>
        <dbReference type="PROSITE" id="PS50048"/>
    </source>
</evidence>
<evidence type="ECO:0000313" key="6">
    <source>
        <dbReference type="Proteomes" id="UP000235672"/>
    </source>
</evidence>
<dbReference type="Gene3D" id="4.10.240.10">
    <property type="entry name" value="Zn(2)-C6 fungal-type DNA-binding domain"/>
    <property type="match status" value="1"/>
</dbReference>
<dbReference type="CDD" id="cd00067">
    <property type="entry name" value="GAL4"/>
    <property type="match status" value="1"/>
</dbReference>
<dbReference type="EMBL" id="KZ613481">
    <property type="protein sequence ID" value="PMD21310.1"/>
    <property type="molecule type" value="Genomic_DNA"/>
</dbReference>
<dbReference type="GO" id="GO:0008270">
    <property type="term" value="F:zinc ion binding"/>
    <property type="evidence" value="ECO:0007669"/>
    <property type="project" value="InterPro"/>
</dbReference>
<evidence type="ECO:0000256" key="3">
    <source>
        <dbReference type="SAM" id="MobiDB-lite"/>
    </source>
</evidence>
<accession>A0A2J6Q4V2</accession>
<dbReference type="SUPFAM" id="SSF57701">
    <property type="entry name" value="Zn2/Cys6 DNA-binding domain"/>
    <property type="match status" value="1"/>
</dbReference>
<gene>
    <name evidence="5" type="ORF">NA56DRAFT_572340</name>
</gene>
<feature type="compositionally biased region" description="Basic and acidic residues" evidence="3">
    <location>
        <begin position="68"/>
        <end position="80"/>
    </location>
</feature>
<protein>
    <recommendedName>
        <fullName evidence="4">Zn(2)-C6 fungal-type domain-containing protein</fullName>
    </recommendedName>
</protein>
<dbReference type="Pfam" id="PF04082">
    <property type="entry name" value="Fungal_trans"/>
    <property type="match status" value="1"/>
</dbReference>
<evidence type="ECO:0000313" key="5">
    <source>
        <dbReference type="EMBL" id="PMD21310.1"/>
    </source>
</evidence>
<dbReference type="Proteomes" id="UP000235672">
    <property type="component" value="Unassembled WGS sequence"/>
</dbReference>
<dbReference type="InterPro" id="IPR050797">
    <property type="entry name" value="Carb_Metab_Trans_Reg"/>
</dbReference>
<dbReference type="PROSITE" id="PS50048">
    <property type="entry name" value="ZN2_CY6_FUNGAL_2"/>
    <property type="match status" value="1"/>
</dbReference>
<dbReference type="InterPro" id="IPR036864">
    <property type="entry name" value="Zn2-C6_fun-type_DNA-bd_sf"/>
</dbReference>
<dbReference type="SMART" id="SM00906">
    <property type="entry name" value="Fungal_trans"/>
    <property type="match status" value="1"/>
</dbReference>
<feature type="domain" description="Zn(2)-C6 fungal-type" evidence="4">
    <location>
        <begin position="15"/>
        <end position="44"/>
    </location>
</feature>
<dbReference type="GO" id="GO:0000981">
    <property type="term" value="F:DNA-binding transcription factor activity, RNA polymerase II-specific"/>
    <property type="evidence" value="ECO:0007669"/>
    <property type="project" value="InterPro"/>
</dbReference>
<evidence type="ECO:0000256" key="1">
    <source>
        <dbReference type="ARBA" id="ARBA00022723"/>
    </source>
</evidence>
<evidence type="ECO:0000256" key="2">
    <source>
        <dbReference type="ARBA" id="ARBA00023242"/>
    </source>
</evidence>
<dbReference type="GO" id="GO:0003677">
    <property type="term" value="F:DNA binding"/>
    <property type="evidence" value="ECO:0007669"/>
    <property type="project" value="InterPro"/>
</dbReference>
<proteinExistence type="predicted"/>
<dbReference type="InterPro" id="IPR001138">
    <property type="entry name" value="Zn2Cys6_DnaBD"/>
</dbReference>
<dbReference type="Pfam" id="PF00172">
    <property type="entry name" value="Zn_clus"/>
    <property type="match status" value="1"/>
</dbReference>
<dbReference type="PROSITE" id="PS00463">
    <property type="entry name" value="ZN2_CY6_FUNGAL_1"/>
    <property type="match status" value="1"/>
</dbReference>
<organism evidence="5 6">
    <name type="scientific">Hyaloscypha hepaticicola</name>
    <dbReference type="NCBI Taxonomy" id="2082293"/>
    <lineage>
        <taxon>Eukaryota</taxon>
        <taxon>Fungi</taxon>
        <taxon>Dikarya</taxon>
        <taxon>Ascomycota</taxon>
        <taxon>Pezizomycotina</taxon>
        <taxon>Leotiomycetes</taxon>
        <taxon>Helotiales</taxon>
        <taxon>Hyaloscyphaceae</taxon>
        <taxon>Hyaloscypha</taxon>
    </lineage>
</organism>
<dbReference type="OrthoDB" id="2740448at2759"/>
<dbReference type="AlphaFoldDB" id="A0A2J6Q4V2"/>
<dbReference type="PANTHER" id="PTHR31668">
    <property type="entry name" value="GLUCOSE TRANSPORT TRANSCRIPTION REGULATOR RGT1-RELATED-RELATED"/>
    <property type="match status" value="1"/>
</dbReference>
<dbReference type="STRING" id="1745343.A0A2J6Q4V2"/>
<keyword evidence="6" id="KW-1185">Reference proteome</keyword>